<organism evidence="8 9">
    <name type="scientific">Vombatus ursinus</name>
    <name type="common">Common wombat</name>
    <dbReference type="NCBI Taxonomy" id="29139"/>
    <lineage>
        <taxon>Eukaryota</taxon>
        <taxon>Metazoa</taxon>
        <taxon>Chordata</taxon>
        <taxon>Craniata</taxon>
        <taxon>Vertebrata</taxon>
        <taxon>Euteleostomi</taxon>
        <taxon>Mammalia</taxon>
        <taxon>Metatheria</taxon>
        <taxon>Diprotodontia</taxon>
        <taxon>Vombatidae</taxon>
        <taxon>Vombatus</taxon>
    </lineage>
</organism>
<dbReference type="InterPro" id="IPR003599">
    <property type="entry name" value="Ig_sub"/>
</dbReference>
<feature type="region of interest" description="Disordered" evidence="4">
    <location>
        <begin position="298"/>
        <end position="347"/>
    </location>
</feature>
<dbReference type="PANTHER" id="PTHR11738">
    <property type="entry name" value="MHC CLASS I NK CELL RECEPTOR"/>
    <property type="match status" value="1"/>
</dbReference>
<dbReference type="Proteomes" id="UP000314987">
    <property type="component" value="Unassembled WGS sequence"/>
</dbReference>
<evidence type="ECO:0000313" key="9">
    <source>
        <dbReference type="Proteomes" id="UP000314987"/>
    </source>
</evidence>
<gene>
    <name evidence="8" type="primary">LOC114041875</name>
</gene>
<evidence type="ECO:0000313" key="8">
    <source>
        <dbReference type="Ensembl" id="ENSVURP00010015513.1"/>
    </source>
</evidence>
<name>A0A4X2KUY6_VOMUR</name>
<keyword evidence="2" id="KW-1015">Disulfide bond</keyword>
<dbReference type="Pfam" id="PF00047">
    <property type="entry name" value="ig"/>
    <property type="match status" value="1"/>
</dbReference>
<feature type="chain" id="PRO_5021218569" description="Ig-like domain-containing protein" evidence="6">
    <location>
        <begin position="18"/>
        <end position="347"/>
    </location>
</feature>
<evidence type="ECO:0000256" key="3">
    <source>
        <dbReference type="ARBA" id="ARBA00023319"/>
    </source>
</evidence>
<reference evidence="8" key="2">
    <citation type="submission" date="2025-08" db="UniProtKB">
        <authorList>
            <consortium name="Ensembl"/>
        </authorList>
    </citation>
    <scope>IDENTIFICATION</scope>
</reference>
<dbReference type="InterPro" id="IPR050412">
    <property type="entry name" value="Ig-like_Receptors_ImmuneReg"/>
</dbReference>
<evidence type="ECO:0000256" key="1">
    <source>
        <dbReference type="ARBA" id="ARBA00022729"/>
    </source>
</evidence>
<dbReference type="InterPro" id="IPR007110">
    <property type="entry name" value="Ig-like_dom"/>
</dbReference>
<dbReference type="STRING" id="29139.ENSVURP00010015513"/>
<feature type="signal peptide" evidence="6">
    <location>
        <begin position="1"/>
        <end position="17"/>
    </location>
</feature>
<dbReference type="OMA" id="EGDAHTY"/>
<keyword evidence="5" id="KW-1133">Transmembrane helix</keyword>
<dbReference type="GeneTree" id="ENSGT01100000263478"/>
<dbReference type="PANTHER" id="PTHR11738:SF185">
    <property type="entry name" value="PLATELET GLYCOPROTEIN VI"/>
    <property type="match status" value="1"/>
</dbReference>
<keyword evidence="9" id="KW-1185">Reference proteome</keyword>
<feature type="transmembrane region" description="Helical" evidence="5">
    <location>
        <begin position="236"/>
        <end position="258"/>
    </location>
</feature>
<evidence type="ECO:0000256" key="5">
    <source>
        <dbReference type="SAM" id="Phobius"/>
    </source>
</evidence>
<dbReference type="InterPro" id="IPR036179">
    <property type="entry name" value="Ig-like_dom_sf"/>
</dbReference>
<evidence type="ECO:0000259" key="7">
    <source>
        <dbReference type="PROSITE" id="PS50835"/>
    </source>
</evidence>
<dbReference type="FunFam" id="2.60.40.10:FF:000049">
    <property type="entry name" value="Leukocyte immunoglobulin-like receptor subfamily B member 1"/>
    <property type="match status" value="2"/>
</dbReference>
<keyword evidence="5" id="KW-0812">Transmembrane</keyword>
<dbReference type="InterPro" id="IPR013151">
    <property type="entry name" value="Immunoglobulin_dom"/>
</dbReference>
<dbReference type="SUPFAM" id="SSF48726">
    <property type="entry name" value="Immunoglobulin"/>
    <property type="match status" value="2"/>
</dbReference>
<evidence type="ECO:0000256" key="4">
    <source>
        <dbReference type="SAM" id="MobiDB-lite"/>
    </source>
</evidence>
<dbReference type="InterPro" id="IPR013783">
    <property type="entry name" value="Ig-like_fold"/>
</dbReference>
<keyword evidence="1 6" id="KW-0732">Signal</keyword>
<sequence>MMASTLSALLSLGLCLGLEMGDEASLPDTFTRPSLWAEPGTLIPVGTNVTLWCRGPAGATRYCVLRVGLSECRSPSRPQTEVQFPILSAANEDAGQYCCLYWTRSLRSQCSHPLELVVTGIYEKPTLLALPSHSVGTGKDVILQCKVESRSDRFALYKEGDAHTYTGYEWRSRANFPIPAVTRAHGGTYRCYSFSSDSPYHWSAPSDPLKLIVTETSPRPGTQDDLLGASSGLPRLWQGILTGVSLLSTLLFLFFVLLCHHQHLARLKTEGRASEGKETLRSYSPAGALQEETLYTAVKSSRQSREEDPAAQDLQEVTYTQLRHPSPSEGPAWAPSHPLCTTGHPVS</sequence>
<evidence type="ECO:0000256" key="6">
    <source>
        <dbReference type="SAM" id="SignalP"/>
    </source>
</evidence>
<dbReference type="GO" id="GO:0005886">
    <property type="term" value="C:plasma membrane"/>
    <property type="evidence" value="ECO:0007669"/>
    <property type="project" value="TreeGrafter"/>
</dbReference>
<protein>
    <recommendedName>
        <fullName evidence="7">Ig-like domain-containing protein</fullName>
    </recommendedName>
</protein>
<dbReference type="RefSeq" id="XP_027716339.1">
    <property type="nucleotide sequence ID" value="XM_027860538.1"/>
</dbReference>
<dbReference type="GO" id="GO:0007166">
    <property type="term" value="P:cell surface receptor signaling pathway"/>
    <property type="evidence" value="ECO:0007669"/>
    <property type="project" value="UniProtKB-ARBA"/>
</dbReference>
<dbReference type="Ensembl" id="ENSVURT00010017635.1">
    <property type="protein sequence ID" value="ENSVURP00010015513.1"/>
    <property type="gene ID" value="ENSVURG00010011879.1"/>
</dbReference>
<proteinExistence type="predicted"/>
<dbReference type="Gene3D" id="2.60.40.10">
    <property type="entry name" value="Immunoglobulins"/>
    <property type="match status" value="2"/>
</dbReference>
<dbReference type="GO" id="GO:0002764">
    <property type="term" value="P:immune response-regulating signaling pathway"/>
    <property type="evidence" value="ECO:0007669"/>
    <property type="project" value="TreeGrafter"/>
</dbReference>
<reference evidence="8" key="3">
    <citation type="submission" date="2025-09" db="UniProtKB">
        <authorList>
            <consortium name="Ensembl"/>
        </authorList>
    </citation>
    <scope>IDENTIFICATION</scope>
</reference>
<dbReference type="SMART" id="SM00409">
    <property type="entry name" value="IG"/>
    <property type="match status" value="2"/>
</dbReference>
<feature type="domain" description="Ig-like" evidence="7">
    <location>
        <begin position="125"/>
        <end position="191"/>
    </location>
</feature>
<keyword evidence="3" id="KW-0393">Immunoglobulin domain</keyword>
<accession>A0A4X2KUY6</accession>
<dbReference type="Pfam" id="PF13895">
    <property type="entry name" value="Ig_2"/>
    <property type="match status" value="1"/>
</dbReference>
<evidence type="ECO:0000256" key="2">
    <source>
        <dbReference type="ARBA" id="ARBA00023157"/>
    </source>
</evidence>
<keyword evidence="5" id="KW-0472">Membrane</keyword>
<dbReference type="PROSITE" id="PS50835">
    <property type="entry name" value="IG_LIKE"/>
    <property type="match status" value="1"/>
</dbReference>
<dbReference type="GeneID" id="114041875"/>
<dbReference type="AlphaFoldDB" id="A0A4X2KUY6"/>
<reference evidence="9" key="1">
    <citation type="submission" date="2018-12" db="EMBL/GenBank/DDBJ databases">
        <authorList>
            <person name="Yazar S."/>
        </authorList>
    </citation>
    <scope>NUCLEOTIDE SEQUENCE [LARGE SCALE GENOMIC DNA]</scope>
</reference>